<dbReference type="AlphaFoldDB" id="A0A1F5X4T2"/>
<dbReference type="CDD" id="cd01038">
    <property type="entry name" value="Endonuclease_DUF559"/>
    <property type="match status" value="1"/>
</dbReference>
<dbReference type="InterPro" id="IPR047216">
    <property type="entry name" value="Endonuclease_DUF559_bact"/>
</dbReference>
<evidence type="ECO:0000313" key="3">
    <source>
        <dbReference type="Proteomes" id="UP000178046"/>
    </source>
</evidence>
<feature type="domain" description="DUF559" evidence="1">
    <location>
        <begin position="1"/>
        <end position="96"/>
    </location>
</feature>
<dbReference type="PANTHER" id="PTHR38590:SF1">
    <property type="entry name" value="BLL0828 PROTEIN"/>
    <property type="match status" value="1"/>
</dbReference>
<dbReference type="EMBL" id="MFIA01000012">
    <property type="protein sequence ID" value="OGF82870.1"/>
    <property type="molecule type" value="Genomic_DNA"/>
</dbReference>
<dbReference type="Pfam" id="PF04480">
    <property type="entry name" value="DUF559"/>
    <property type="match status" value="1"/>
</dbReference>
<comment type="caution">
    <text evidence="2">The sequence shown here is derived from an EMBL/GenBank/DDBJ whole genome shotgun (WGS) entry which is preliminary data.</text>
</comment>
<dbReference type="Gene3D" id="3.40.960.10">
    <property type="entry name" value="VSR Endonuclease"/>
    <property type="match status" value="1"/>
</dbReference>
<evidence type="ECO:0000313" key="2">
    <source>
        <dbReference type="EMBL" id="OGF82870.1"/>
    </source>
</evidence>
<dbReference type="PANTHER" id="PTHR38590">
    <property type="entry name" value="BLL0828 PROTEIN"/>
    <property type="match status" value="1"/>
</dbReference>
<dbReference type="InterPro" id="IPR011335">
    <property type="entry name" value="Restrct_endonuc-II-like"/>
</dbReference>
<evidence type="ECO:0000259" key="1">
    <source>
        <dbReference type="Pfam" id="PF04480"/>
    </source>
</evidence>
<dbReference type="Proteomes" id="UP000178046">
    <property type="component" value="Unassembled WGS sequence"/>
</dbReference>
<dbReference type="SUPFAM" id="SSF52980">
    <property type="entry name" value="Restriction endonuclease-like"/>
    <property type="match status" value="1"/>
</dbReference>
<dbReference type="InterPro" id="IPR007569">
    <property type="entry name" value="DUF559"/>
</dbReference>
<sequence length="109" mass="12871">MTKSEKLLWKKLRNKQVGGYRFRRQFSIGRYVADFYCPELRLVVEIDGLQHNTKENKKYDKERDLFIKSLGIGVIMISNEQILKDINKATKTILTKFSLAPYEGEREIK</sequence>
<gene>
    <name evidence="2" type="ORF">A2924_01540</name>
</gene>
<accession>A0A1F5X4T2</accession>
<reference evidence="2 3" key="1">
    <citation type="journal article" date="2016" name="Nat. Commun.">
        <title>Thousands of microbial genomes shed light on interconnected biogeochemical processes in an aquifer system.</title>
        <authorList>
            <person name="Anantharaman K."/>
            <person name="Brown C.T."/>
            <person name="Hug L.A."/>
            <person name="Sharon I."/>
            <person name="Castelle C.J."/>
            <person name="Probst A.J."/>
            <person name="Thomas B.C."/>
            <person name="Singh A."/>
            <person name="Wilkins M.J."/>
            <person name="Karaoz U."/>
            <person name="Brodie E.L."/>
            <person name="Williams K.H."/>
            <person name="Hubbard S.S."/>
            <person name="Banfield J.F."/>
        </authorList>
    </citation>
    <scope>NUCLEOTIDE SEQUENCE [LARGE SCALE GENOMIC DNA]</scope>
</reference>
<name>A0A1F5X4T2_9BACT</name>
<protein>
    <recommendedName>
        <fullName evidence="1">DUF559 domain-containing protein</fullName>
    </recommendedName>
</protein>
<organism evidence="2 3">
    <name type="scientific">Candidatus Giovannonibacteria bacterium RIFCSPLOWO2_01_FULL_44_16</name>
    <dbReference type="NCBI Taxonomy" id="1798348"/>
    <lineage>
        <taxon>Bacteria</taxon>
        <taxon>Candidatus Giovannoniibacteriota</taxon>
    </lineage>
</organism>
<proteinExistence type="predicted"/>